<evidence type="ECO:0000313" key="2">
    <source>
        <dbReference type="Proteomes" id="UP000027222"/>
    </source>
</evidence>
<evidence type="ECO:0000313" key="1">
    <source>
        <dbReference type="EMBL" id="KDR69013.1"/>
    </source>
</evidence>
<reference evidence="2" key="1">
    <citation type="journal article" date="2014" name="Proc. Natl. Acad. Sci. U.S.A.">
        <title>Extensive sampling of basidiomycete genomes demonstrates inadequacy of the white-rot/brown-rot paradigm for wood decay fungi.</title>
        <authorList>
            <person name="Riley R."/>
            <person name="Salamov A.A."/>
            <person name="Brown D.W."/>
            <person name="Nagy L.G."/>
            <person name="Floudas D."/>
            <person name="Held B.W."/>
            <person name="Levasseur A."/>
            <person name="Lombard V."/>
            <person name="Morin E."/>
            <person name="Otillar R."/>
            <person name="Lindquist E.A."/>
            <person name="Sun H."/>
            <person name="LaButti K.M."/>
            <person name="Schmutz J."/>
            <person name="Jabbour D."/>
            <person name="Luo H."/>
            <person name="Baker S.E."/>
            <person name="Pisabarro A.G."/>
            <person name="Walton J.D."/>
            <person name="Blanchette R.A."/>
            <person name="Henrissat B."/>
            <person name="Martin F."/>
            <person name="Cullen D."/>
            <person name="Hibbett D.S."/>
            <person name="Grigoriev I.V."/>
        </authorList>
    </citation>
    <scope>NUCLEOTIDE SEQUENCE [LARGE SCALE GENOMIC DNA]</scope>
    <source>
        <strain evidence="2">CBS 339.88</strain>
    </source>
</reference>
<dbReference type="Gene3D" id="1.10.30.10">
    <property type="entry name" value="High mobility group box domain"/>
    <property type="match status" value="1"/>
</dbReference>
<name>A0A067SQH7_GALM3</name>
<dbReference type="OrthoDB" id="6247875at2759"/>
<dbReference type="InterPro" id="IPR036910">
    <property type="entry name" value="HMG_box_dom_sf"/>
</dbReference>
<dbReference type="STRING" id="685588.A0A067SQH7"/>
<protein>
    <recommendedName>
        <fullName evidence="3">HMG box domain-containing protein</fullName>
    </recommendedName>
</protein>
<sequence length="81" mass="9194">MLYRADFMKQGYVPGNIEQNNASLSKVIGTCSRQLPLDEKRAWEKRAKERKSAHKVRFPAATVPHDIPVGQILTSILLINF</sequence>
<organism evidence="1 2">
    <name type="scientific">Galerina marginata (strain CBS 339.88)</name>
    <dbReference type="NCBI Taxonomy" id="685588"/>
    <lineage>
        <taxon>Eukaryota</taxon>
        <taxon>Fungi</taxon>
        <taxon>Dikarya</taxon>
        <taxon>Basidiomycota</taxon>
        <taxon>Agaricomycotina</taxon>
        <taxon>Agaricomycetes</taxon>
        <taxon>Agaricomycetidae</taxon>
        <taxon>Agaricales</taxon>
        <taxon>Agaricineae</taxon>
        <taxon>Strophariaceae</taxon>
        <taxon>Galerina</taxon>
    </lineage>
</organism>
<dbReference type="HOGENOM" id="CLU_2574044_0_0_1"/>
<evidence type="ECO:0008006" key="3">
    <source>
        <dbReference type="Google" id="ProtNLM"/>
    </source>
</evidence>
<dbReference type="AlphaFoldDB" id="A0A067SQH7"/>
<proteinExistence type="predicted"/>
<gene>
    <name evidence="1" type="ORF">GALMADRAFT_932709</name>
</gene>
<dbReference type="Proteomes" id="UP000027222">
    <property type="component" value="Unassembled WGS sequence"/>
</dbReference>
<accession>A0A067SQH7</accession>
<keyword evidence="2" id="KW-1185">Reference proteome</keyword>
<dbReference type="SUPFAM" id="SSF47095">
    <property type="entry name" value="HMG-box"/>
    <property type="match status" value="1"/>
</dbReference>
<dbReference type="EMBL" id="KL142404">
    <property type="protein sequence ID" value="KDR69013.1"/>
    <property type="molecule type" value="Genomic_DNA"/>
</dbReference>